<dbReference type="SUPFAM" id="SSF56524">
    <property type="entry name" value="Oxidoreductase molybdopterin-binding domain"/>
    <property type="match status" value="1"/>
</dbReference>
<keyword evidence="5" id="KW-0560">Oxidoreductase</keyword>
<dbReference type="InterPro" id="IPR036400">
    <property type="entry name" value="Cyt_B5-like_heme/steroid_sf"/>
</dbReference>
<dbReference type="Gene3D" id="3.10.120.10">
    <property type="entry name" value="Cytochrome b5-like heme/steroid binding domain"/>
    <property type="match status" value="1"/>
</dbReference>
<evidence type="ECO:0000256" key="3">
    <source>
        <dbReference type="ARBA" id="ARBA00022617"/>
    </source>
</evidence>
<gene>
    <name evidence="8" type="ORF">TrST_g2630</name>
</gene>
<dbReference type="Gene3D" id="2.60.40.650">
    <property type="match status" value="1"/>
</dbReference>
<dbReference type="SUPFAM" id="SSF81296">
    <property type="entry name" value="E set domains"/>
    <property type="match status" value="1"/>
</dbReference>
<dbReference type="GO" id="GO:0008482">
    <property type="term" value="F:sulfite oxidase activity"/>
    <property type="evidence" value="ECO:0007669"/>
    <property type="project" value="TreeGrafter"/>
</dbReference>
<dbReference type="InterPro" id="IPR014756">
    <property type="entry name" value="Ig_E-set"/>
</dbReference>
<dbReference type="EMBL" id="BRXY01000143">
    <property type="protein sequence ID" value="GMH70869.1"/>
    <property type="molecule type" value="Genomic_DNA"/>
</dbReference>
<evidence type="ECO:0000256" key="4">
    <source>
        <dbReference type="ARBA" id="ARBA00022723"/>
    </source>
</evidence>
<dbReference type="PROSITE" id="PS00191">
    <property type="entry name" value="CYTOCHROME_B5_1"/>
    <property type="match status" value="1"/>
</dbReference>
<dbReference type="FunFam" id="3.10.120.10:FF:000007">
    <property type="entry name" value="Sulfite oxidase, mitochondrial"/>
    <property type="match status" value="1"/>
</dbReference>
<keyword evidence="9" id="KW-1185">Reference proteome</keyword>
<dbReference type="Pfam" id="PF03404">
    <property type="entry name" value="Mo-co_dimer"/>
    <property type="match status" value="1"/>
</dbReference>
<keyword evidence="3" id="KW-0349">Heme</keyword>
<sequence>MWSRARYHRAVVAPALVIGGSMGMMLTMRNDPLNDVAMSEPEEASKMREFSLEEVKSSKRKILVIYKNDVFDITSFVNAHPGGKDKIMLAKGSFVEPYWSYYPQHTNNKYVVDSVLKPMKIGTLKESDRDSAPPAPNPYVSDPVRSHSLRIITPTPCNAETTSEGLENWLTDSDDFYVRNHGPVPLASEKDSWSINLFSSPLKVSEIKSLAKSGKLSEISVTATMQCGGNRRGYYRKKANGTQWGHGAISNARWKGVRVRDLMEHLDVKEEGKWFNALSEDGTLVSIPRHKVEDVNGDVILAYEMNGEDIPRDHGYPVRLVVPGYVGVRNVKWVKKVWFGEEVSSMWQTGLAYKILPTDVDSKKVEKVDLSKYKGMMEMPVTSVIRKAVVGKDGVLRCEGFAWSGGGRGIHRVDISVDGGSSWHCVDLKEGKDQPPHKAWAWTFWEAEVDVKDINVEEVVVKAVDVAGNSQPSEGKDIWNVRGLGNNSWHYKRIDREDDWDNSRFG</sequence>
<dbReference type="InterPro" id="IPR008335">
    <property type="entry name" value="Mopterin_OxRdtase_euk"/>
</dbReference>
<dbReference type="GO" id="GO:0005739">
    <property type="term" value="C:mitochondrion"/>
    <property type="evidence" value="ECO:0007669"/>
    <property type="project" value="TreeGrafter"/>
</dbReference>
<dbReference type="OrthoDB" id="10051395at2759"/>
<comment type="caution">
    <text evidence="8">The sequence shown here is derived from an EMBL/GenBank/DDBJ whole genome shotgun (WGS) entry which is preliminary data.</text>
</comment>
<dbReference type="PROSITE" id="PS50255">
    <property type="entry name" value="CYTOCHROME_B5_2"/>
    <property type="match status" value="1"/>
</dbReference>
<dbReference type="GO" id="GO:0030151">
    <property type="term" value="F:molybdenum ion binding"/>
    <property type="evidence" value="ECO:0007669"/>
    <property type="project" value="InterPro"/>
</dbReference>
<dbReference type="Pfam" id="PF00174">
    <property type="entry name" value="Oxidored_molyb"/>
    <property type="match status" value="1"/>
</dbReference>
<dbReference type="InterPro" id="IPR000572">
    <property type="entry name" value="OxRdtase_Mopterin-bd_dom"/>
</dbReference>
<dbReference type="SMART" id="SM01117">
    <property type="entry name" value="Cyt-b5"/>
    <property type="match status" value="1"/>
</dbReference>
<organism evidence="8 9">
    <name type="scientific">Triparma strigata</name>
    <dbReference type="NCBI Taxonomy" id="1606541"/>
    <lineage>
        <taxon>Eukaryota</taxon>
        <taxon>Sar</taxon>
        <taxon>Stramenopiles</taxon>
        <taxon>Ochrophyta</taxon>
        <taxon>Bolidophyceae</taxon>
        <taxon>Parmales</taxon>
        <taxon>Triparmaceae</taxon>
        <taxon>Triparma</taxon>
    </lineage>
</organism>
<dbReference type="PANTHER" id="PTHR19372:SF7">
    <property type="entry name" value="SULFITE OXIDASE, MITOCHONDRIAL"/>
    <property type="match status" value="1"/>
</dbReference>
<dbReference type="AlphaFoldDB" id="A0A9W7AM67"/>
<dbReference type="PANTHER" id="PTHR19372">
    <property type="entry name" value="SULFITE REDUCTASE"/>
    <property type="match status" value="1"/>
</dbReference>
<proteinExistence type="predicted"/>
<accession>A0A9W7AM67</accession>
<keyword evidence="4" id="KW-0479">Metal-binding</keyword>
<dbReference type="Pfam" id="PF00173">
    <property type="entry name" value="Cyt-b5"/>
    <property type="match status" value="1"/>
</dbReference>
<keyword evidence="2" id="KW-0500">Molybdenum</keyword>
<comment type="cofactor">
    <cofactor evidence="1">
        <name>Mo-molybdopterin</name>
        <dbReference type="ChEBI" id="CHEBI:71302"/>
    </cofactor>
</comment>
<evidence type="ECO:0000256" key="2">
    <source>
        <dbReference type="ARBA" id="ARBA00022505"/>
    </source>
</evidence>
<dbReference type="InterPro" id="IPR001199">
    <property type="entry name" value="Cyt_B5-like_heme/steroid-bd"/>
</dbReference>
<evidence type="ECO:0000256" key="6">
    <source>
        <dbReference type="ARBA" id="ARBA00023004"/>
    </source>
</evidence>
<dbReference type="InterPro" id="IPR018506">
    <property type="entry name" value="Cyt_B5_heme-BS"/>
</dbReference>
<dbReference type="GO" id="GO:0020037">
    <property type="term" value="F:heme binding"/>
    <property type="evidence" value="ECO:0007669"/>
    <property type="project" value="InterPro"/>
</dbReference>
<reference evidence="9" key="1">
    <citation type="journal article" date="2023" name="Commun. Biol.">
        <title>Genome analysis of Parmales, the sister group of diatoms, reveals the evolutionary specialization of diatoms from phago-mixotrophs to photoautotrophs.</title>
        <authorList>
            <person name="Ban H."/>
            <person name="Sato S."/>
            <person name="Yoshikawa S."/>
            <person name="Yamada K."/>
            <person name="Nakamura Y."/>
            <person name="Ichinomiya M."/>
            <person name="Sato N."/>
            <person name="Blanc-Mathieu R."/>
            <person name="Endo H."/>
            <person name="Kuwata A."/>
            <person name="Ogata H."/>
        </authorList>
    </citation>
    <scope>NUCLEOTIDE SEQUENCE [LARGE SCALE GENOMIC DNA]</scope>
    <source>
        <strain evidence="9">NIES 3701</strain>
    </source>
</reference>
<evidence type="ECO:0000256" key="1">
    <source>
        <dbReference type="ARBA" id="ARBA00001924"/>
    </source>
</evidence>
<dbReference type="Gene3D" id="3.90.420.10">
    <property type="entry name" value="Oxidoreductase, molybdopterin-binding domain"/>
    <property type="match status" value="1"/>
</dbReference>
<dbReference type="InterPro" id="IPR005066">
    <property type="entry name" value="MoCF_OxRdtse_dimer"/>
</dbReference>
<dbReference type="GO" id="GO:0006790">
    <property type="term" value="P:sulfur compound metabolic process"/>
    <property type="evidence" value="ECO:0007669"/>
    <property type="project" value="TreeGrafter"/>
</dbReference>
<name>A0A9W7AM67_9STRA</name>
<evidence type="ECO:0000259" key="7">
    <source>
        <dbReference type="PROSITE" id="PS50255"/>
    </source>
</evidence>
<keyword evidence="6" id="KW-0408">Iron</keyword>
<evidence type="ECO:0000256" key="5">
    <source>
        <dbReference type="ARBA" id="ARBA00023002"/>
    </source>
</evidence>
<dbReference type="PRINTS" id="PR00407">
    <property type="entry name" value="EUMOPTERIN"/>
</dbReference>
<dbReference type="SUPFAM" id="SSF55856">
    <property type="entry name" value="Cytochrome b5-like heme/steroid binding domain"/>
    <property type="match status" value="1"/>
</dbReference>
<feature type="domain" description="Cytochrome b5 heme-binding" evidence="7">
    <location>
        <begin position="42"/>
        <end position="125"/>
    </location>
</feature>
<dbReference type="Proteomes" id="UP001165085">
    <property type="component" value="Unassembled WGS sequence"/>
</dbReference>
<dbReference type="GO" id="GO:0043546">
    <property type="term" value="F:molybdopterin cofactor binding"/>
    <property type="evidence" value="ECO:0007669"/>
    <property type="project" value="TreeGrafter"/>
</dbReference>
<evidence type="ECO:0000313" key="9">
    <source>
        <dbReference type="Proteomes" id="UP001165085"/>
    </source>
</evidence>
<evidence type="ECO:0000313" key="8">
    <source>
        <dbReference type="EMBL" id="GMH70869.1"/>
    </source>
</evidence>
<protein>
    <recommendedName>
        <fullName evidence="7">Cytochrome b5 heme-binding domain-containing protein</fullName>
    </recommendedName>
</protein>
<dbReference type="InterPro" id="IPR036374">
    <property type="entry name" value="OxRdtase_Mopterin-bd_sf"/>
</dbReference>